<dbReference type="PROSITE" id="PS51128">
    <property type="entry name" value="ZF_DKSA_2"/>
    <property type="match status" value="1"/>
</dbReference>
<evidence type="ECO:0000313" key="7">
    <source>
        <dbReference type="Proteomes" id="UP001177597"/>
    </source>
</evidence>
<keyword evidence="3" id="KW-0862">Zinc</keyword>
<keyword evidence="1" id="KW-0479">Metal-binding</keyword>
<dbReference type="SUPFAM" id="SSF57716">
    <property type="entry name" value="Glucocorticoid receptor-like (DNA-binding domain)"/>
    <property type="match status" value="1"/>
</dbReference>
<feature type="zinc finger region" description="dksA C4-type" evidence="4">
    <location>
        <begin position="35"/>
        <end position="59"/>
    </location>
</feature>
<accession>A0AA95K405</accession>
<protein>
    <submittedName>
        <fullName evidence="6">TraR/DksA family transcriptional regulator</fullName>
    </submittedName>
</protein>
<dbReference type="EMBL" id="CP123498">
    <property type="protein sequence ID" value="WGL95325.1"/>
    <property type="molecule type" value="Genomic_DNA"/>
</dbReference>
<gene>
    <name evidence="6" type="ORF">QE207_17045</name>
</gene>
<dbReference type="PANTHER" id="PTHR38777:SF1">
    <property type="entry name" value="DNAK SUPPRESSOR PROTEIN"/>
    <property type="match status" value="1"/>
</dbReference>
<organism evidence="6 7">
    <name type="scientific">Arsenophonus nasoniae</name>
    <name type="common">son-killer infecting Nasonia vitripennis</name>
    <dbReference type="NCBI Taxonomy" id="638"/>
    <lineage>
        <taxon>Bacteria</taxon>
        <taxon>Pseudomonadati</taxon>
        <taxon>Pseudomonadota</taxon>
        <taxon>Gammaproteobacteria</taxon>
        <taxon>Enterobacterales</taxon>
        <taxon>Morganellaceae</taxon>
        <taxon>Arsenophonus</taxon>
    </lineage>
</organism>
<dbReference type="Proteomes" id="UP001177597">
    <property type="component" value="Chromosome"/>
</dbReference>
<dbReference type="InterPro" id="IPR020458">
    <property type="entry name" value="Znf_DskA_TraR_CS"/>
</dbReference>
<dbReference type="GO" id="GO:1900378">
    <property type="term" value="P:positive regulation of secondary metabolite biosynthetic process"/>
    <property type="evidence" value="ECO:0007669"/>
    <property type="project" value="TreeGrafter"/>
</dbReference>
<evidence type="ECO:0000256" key="1">
    <source>
        <dbReference type="ARBA" id="ARBA00022723"/>
    </source>
</evidence>
<dbReference type="PANTHER" id="PTHR38777">
    <property type="entry name" value="FELS-2 PROPHAGE PROTEIN"/>
    <property type="match status" value="1"/>
</dbReference>
<dbReference type="Gene3D" id="1.20.120.910">
    <property type="entry name" value="DksA, coiled-coil domain"/>
    <property type="match status" value="1"/>
</dbReference>
<dbReference type="PROSITE" id="PS01102">
    <property type="entry name" value="ZF_DKSA_1"/>
    <property type="match status" value="1"/>
</dbReference>
<feature type="domain" description="Zinc finger DksA/TraR C4-type" evidence="5">
    <location>
        <begin position="34"/>
        <end position="64"/>
    </location>
</feature>
<evidence type="ECO:0000256" key="4">
    <source>
        <dbReference type="PROSITE-ProRule" id="PRU00510"/>
    </source>
</evidence>
<reference evidence="6" key="1">
    <citation type="submission" date="2023-04" db="EMBL/GenBank/DDBJ databases">
        <title>Genome dynamics across the evolutionary transition to endosymbiosis.</title>
        <authorList>
            <person name="Siozios S."/>
            <person name="Nadal-Jimenez P."/>
            <person name="Azagi T."/>
            <person name="Sprong H."/>
            <person name="Frost C.L."/>
            <person name="Parratt S.R."/>
            <person name="Taylor G."/>
            <person name="Brettell L."/>
            <person name="Lew K.C."/>
            <person name="Croft L."/>
            <person name="King K.C."/>
            <person name="Brockhurst M.A."/>
            <person name="Hypsa V."/>
            <person name="Novakova E."/>
            <person name="Darby A.C."/>
            <person name="Hurst G.D.D."/>
        </authorList>
    </citation>
    <scope>NUCLEOTIDE SEQUENCE</scope>
    <source>
        <strain evidence="6">AIh</strain>
    </source>
</reference>
<evidence type="ECO:0000313" key="6">
    <source>
        <dbReference type="EMBL" id="WGL95325.1"/>
    </source>
</evidence>
<keyword evidence="2" id="KW-0863">Zinc-finger</keyword>
<dbReference type="NCBIfam" id="TIGR02419">
    <property type="entry name" value="C4_traR_proteo"/>
    <property type="match status" value="1"/>
</dbReference>
<dbReference type="RefSeq" id="WP_280629302.1">
    <property type="nucleotide sequence ID" value="NZ_CP123498.1"/>
</dbReference>
<evidence type="ECO:0000256" key="3">
    <source>
        <dbReference type="ARBA" id="ARBA00022833"/>
    </source>
</evidence>
<evidence type="ECO:0000259" key="5">
    <source>
        <dbReference type="Pfam" id="PF01258"/>
    </source>
</evidence>
<dbReference type="AlphaFoldDB" id="A0AA95K405"/>
<dbReference type="Pfam" id="PF01258">
    <property type="entry name" value="zf-dskA_traR"/>
    <property type="match status" value="1"/>
</dbReference>
<sequence>MSDQIDRANDIAHPLLIRQIKQATHHTNSLSAFICEDCDKPILEARRIASPGCIRCMDCQTIYELKQKHYRSV</sequence>
<dbReference type="InterPro" id="IPR012783">
    <property type="entry name" value="Znf_C4_TraR"/>
</dbReference>
<name>A0AA95K405_9GAMM</name>
<proteinExistence type="predicted"/>
<dbReference type="GO" id="GO:0008270">
    <property type="term" value="F:zinc ion binding"/>
    <property type="evidence" value="ECO:0007669"/>
    <property type="project" value="UniProtKB-KW"/>
</dbReference>
<dbReference type="InterPro" id="IPR000962">
    <property type="entry name" value="Znf_DskA_TraR"/>
</dbReference>
<evidence type="ECO:0000256" key="2">
    <source>
        <dbReference type="ARBA" id="ARBA00022771"/>
    </source>
</evidence>